<keyword evidence="7" id="KW-0539">Nucleus</keyword>
<evidence type="ECO:0000256" key="1">
    <source>
        <dbReference type="ARBA" id="ARBA00004123"/>
    </source>
</evidence>
<dbReference type="InterPro" id="IPR017151">
    <property type="entry name" value="Xrn2/3/4"/>
</dbReference>
<dbReference type="RefSeq" id="XP_067068803.1">
    <property type="nucleotide sequence ID" value="XM_067212530.1"/>
</dbReference>
<gene>
    <name evidence="11" type="ORF">cand_023000</name>
</gene>
<evidence type="ECO:0000313" key="12">
    <source>
        <dbReference type="Proteomes" id="UP000186804"/>
    </source>
</evidence>
<dbReference type="Proteomes" id="UP000186804">
    <property type="component" value="Unassembled WGS sequence"/>
</dbReference>
<feature type="domain" description="Xrn1 helical" evidence="10">
    <location>
        <begin position="369"/>
        <end position="531"/>
    </location>
</feature>
<keyword evidence="3 8" id="KW-0507">mRNA processing</keyword>
<keyword evidence="4 8" id="KW-0540">Nuclease</keyword>
<comment type="similarity">
    <text evidence="2 8">Belongs to the 5'-3' exonuclease family. XRN2/RAT1 subfamily.</text>
</comment>
<evidence type="ECO:0000256" key="6">
    <source>
        <dbReference type="ARBA" id="ARBA00022839"/>
    </source>
</evidence>
<dbReference type="VEuPathDB" id="CryptoDB:cand_023000"/>
<feature type="domain" description="Xrn1 helical" evidence="10">
    <location>
        <begin position="564"/>
        <end position="615"/>
    </location>
</feature>
<evidence type="ECO:0000256" key="8">
    <source>
        <dbReference type="PIRNR" id="PIRNR037239"/>
    </source>
</evidence>
<dbReference type="Pfam" id="PF03159">
    <property type="entry name" value="XRN_N"/>
    <property type="match status" value="1"/>
</dbReference>
<dbReference type="AlphaFoldDB" id="A0A1J4MVP6"/>
<dbReference type="GeneID" id="92366484"/>
<dbReference type="EMBL" id="LRBS01000048">
    <property type="protein sequence ID" value="OII76957.1"/>
    <property type="molecule type" value="Genomic_DNA"/>
</dbReference>
<sequence>MGVPTFYKWLCSRYPLIVRSLKESITENNVNSKIDLTLPSENGEFDCLYLDMNGIIHPCCNPIGSIAPINEAEMFTRVCDYIDRLFSMIRPRRLLYLAIDGVAPRAKMNQQRSRRYKTSMEVENLMQAYSEAKQEFEKLGYKCPPYKEKWDSNLITPGTPFMERLSACLQVYIRQKYESEPAWKTLSVIFSDANIPGEGEHKILDFIRKQRCNSNYDPNTRHVLYGADADLIMLGLSTHEQNFFIVRESITNDDGASQICHLYNKLLTENRIDKSVNINNRIRFGPNNSSNLRIYSWWKDLEMIDLSVLREYLAYEFKELEEKLSINREKYIENSNNPEFYISTEIHEQDNNMKYSKINEKLCNSKFYYDLERCIDDFVFLCFFVGNDFLPNLPAFGIHKGSLDQLLAIYIKVVPKLGDYITWEGNINVKSIGLFFFYLKDLELDVLKEDTRFNNRNNMSNKGQKDIFSKPKIDANEVKFNGIDAYFNDHVNRILQFKDNNCETDMTDKVRLGDGDVDIWRLRYYSIKFKLDLLVPNLKDINQDKTIENNLYIDKETIDNNLYQKLSEFSREVGYHYIRGLSWVLKYYYHGVPSWDWFYPYHYAPLVVDLANMAASDLRKIGIKDISIPDTIIKSVNICDGNSNNICNENGLSVNSNTFNFSIENAILAPFSQGVPFSPYQQLMAVLPPNSGKKCLPFKLYQMMSDVKSPLKEFYPDKFKEDPNGNKQRWKWIVLLPFINQEKLLEHVKPLEVDISDIDKIRNRHGMNIIYTSYFSGLSNLFLNNEQKNKSIVNSNIQENKNISGDIFNNERSVQNNEINLIKIPNDLTIGIFGFVKRLYSNINEKFKNQCILLRIAYIEGNEDYLNVDISNASAEWRCLIESGFGTDIKVENSFFFCWYDPGENIRTILAKVSPQVSIYRIGFGSRLLPNTVKLSAILQNYDLQDQSRKMKGFRAGLSRKIVFRLLSIWGLQESDADISNSQTSRKRGAYVYNDYNRKTRLYSGNKGEYQNNEYCQSYGQGYYSGESEGNLYKKIYSTRNRFHDNTYSDRNINYLQHNSDGNLNPSLYNTSHLANEIYNRSIRNDNYIQQDFQQNIMGYSSEYLFHGVNSRNYCYKQVSQFNHNIQDNIEGTRINRRSSFENNKW</sequence>
<dbReference type="GO" id="GO:0004534">
    <property type="term" value="F:5'-3' RNA exonuclease activity"/>
    <property type="evidence" value="ECO:0007669"/>
    <property type="project" value="UniProtKB-UniRule"/>
</dbReference>
<feature type="domain" description="Xrn1 helical" evidence="10">
    <location>
        <begin position="670"/>
        <end position="819"/>
    </location>
</feature>
<evidence type="ECO:0000313" key="11">
    <source>
        <dbReference type="EMBL" id="OII76957.1"/>
    </source>
</evidence>
<evidence type="ECO:0000256" key="2">
    <source>
        <dbReference type="ARBA" id="ARBA00006994"/>
    </source>
</evidence>
<comment type="subcellular location">
    <subcellularLocation>
        <location evidence="1">Nucleus</location>
    </subcellularLocation>
</comment>
<dbReference type="GO" id="GO:0000956">
    <property type="term" value="P:nuclear-transcribed mRNA catabolic process"/>
    <property type="evidence" value="ECO:0007669"/>
    <property type="project" value="TreeGrafter"/>
</dbReference>
<accession>A0A1J4MVP6</accession>
<keyword evidence="6 8" id="KW-0269">Exonuclease</keyword>
<keyword evidence="5 8" id="KW-0378">Hydrolase</keyword>
<reference evidence="11 12" key="1">
    <citation type="submission" date="2016-10" db="EMBL/GenBank/DDBJ databases">
        <title>Reductive evolution of mitochondrial metabolism and differential evolution of invasion-related proteins in Cryptosporidium.</title>
        <authorList>
            <person name="Liu S."/>
            <person name="Roellig D.M."/>
            <person name="Guo Y."/>
            <person name="Li N."/>
            <person name="Frace M.A."/>
            <person name="Tang K."/>
            <person name="Zhang L."/>
            <person name="Feng Y."/>
            <person name="Xiao L."/>
        </authorList>
    </citation>
    <scope>NUCLEOTIDE SEQUENCE [LARGE SCALE GENOMIC DNA]</scope>
    <source>
        <strain evidence="11">30847</strain>
    </source>
</reference>
<dbReference type="PIRSF" id="PIRSF037239">
    <property type="entry name" value="Exonuclease_Xrn2"/>
    <property type="match status" value="1"/>
</dbReference>
<dbReference type="EC" id="3.1.13.-" evidence="8"/>
<evidence type="ECO:0000256" key="4">
    <source>
        <dbReference type="ARBA" id="ARBA00022722"/>
    </source>
</evidence>
<evidence type="ECO:0000256" key="5">
    <source>
        <dbReference type="ARBA" id="ARBA00022801"/>
    </source>
</evidence>
<dbReference type="InterPro" id="IPR027073">
    <property type="entry name" value="5_3_exoribonuclease"/>
</dbReference>
<comment type="function">
    <text evidence="8">Possesses 5'-&gt;3' exoribonuclease activity. May promote termination of transcription by RNA polymerase II.</text>
</comment>
<dbReference type="Gene3D" id="3.40.50.12390">
    <property type="match status" value="1"/>
</dbReference>
<dbReference type="CDD" id="cd18673">
    <property type="entry name" value="PIN_XRN1-2-like"/>
    <property type="match status" value="1"/>
</dbReference>
<evidence type="ECO:0000259" key="9">
    <source>
        <dbReference type="Pfam" id="PF03159"/>
    </source>
</evidence>
<dbReference type="Pfam" id="PF17846">
    <property type="entry name" value="XRN_M"/>
    <property type="match status" value="3"/>
</dbReference>
<proteinExistence type="inferred from homology"/>
<evidence type="ECO:0000259" key="10">
    <source>
        <dbReference type="Pfam" id="PF17846"/>
    </source>
</evidence>
<comment type="caution">
    <text evidence="11">The sequence shown here is derived from an EMBL/GenBank/DDBJ whole genome shotgun (WGS) entry which is preliminary data.</text>
</comment>
<dbReference type="InterPro" id="IPR004859">
    <property type="entry name" value="Xrn1_N"/>
</dbReference>
<dbReference type="GO" id="GO:0006397">
    <property type="term" value="P:mRNA processing"/>
    <property type="evidence" value="ECO:0007669"/>
    <property type="project" value="UniProtKB-UniRule"/>
</dbReference>
<name>A0A1J4MVP6_9CRYT</name>
<dbReference type="PANTHER" id="PTHR12341">
    <property type="entry name" value="5'-&gt;3' EXORIBONUCLEASE"/>
    <property type="match status" value="1"/>
</dbReference>
<evidence type="ECO:0000256" key="3">
    <source>
        <dbReference type="ARBA" id="ARBA00022664"/>
    </source>
</evidence>
<dbReference type="GO" id="GO:0003723">
    <property type="term" value="F:RNA binding"/>
    <property type="evidence" value="ECO:0007669"/>
    <property type="project" value="TreeGrafter"/>
</dbReference>
<dbReference type="InterPro" id="IPR041412">
    <property type="entry name" value="Xrn1_helical"/>
</dbReference>
<keyword evidence="12" id="KW-1185">Reference proteome</keyword>
<dbReference type="GO" id="GO:0005634">
    <property type="term" value="C:nucleus"/>
    <property type="evidence" value="ECO:0007669"/>
    <property type="project" value="UniProtKB-SubCell"/>
</dbReference>
<dbReference type="Gene3D" id="1.25.40.1050">
    <property type="match status" value="1"/>
</dbReference>
<dbReference type="OrthoDB" id="372487at2759"/>
<protein>
    <recommendedName>
        <fullName evidence="8">5'-3' exoribonuclease</fullName>
        <ecNumber evidence="8">3.1.13.-</ecNumber>
    </recommendedName>
</protein>
<organism evidence="11 12">
    <name type="scientific">Cryptosporidium andersoni</name>
    <dbReference type="NCBI Taxonomy" id="117008"/>
    <lineage>
        <taxon>Eukaryota</taxon>
        <taxon>Sar</taxon>
        <taxon>Alveolata</taxon>
        <taxon>Apicomplexa</taxon>
        <taxon>Conoidasida</taxon>
        <taxon>Coccidia</taxon>
        <taxon>Eucoccidiorida</taxon>
        <taxon>Eimeriorina</taxon>
        <taxon>Cryptosporidiidae</taxon>
        <taxon>Cryptosporidium</taxon>
    </lineage>
</organism>
<feature type="domain" description="Xrn1 N-terminal" evidence="9">
    <location>
        <begin position="1"/>
        <end position="248"/>
    </location>
</feature>
<dbReference type="PANTHER" id="PTHR12341:SF41">
    <property type="entry name" value="5'-3' EXORIBONUCLEASE 2"/>
    <property type="match status" value="1"/>
</dbReference>
<evidence type="ECO:0000256" key="7">
    <source>
        <dbReference type="ARBA" id="ARBA00023242"/>
    </source>
</evidence>